<reference evidence="4 5" key="1">
    <citation type="submission" date="2018-05" db="EMBL/GenBank/DDBJ databases">
        <title>Lujinxingia marina gen. nov. sp. nov., a new facultative anaerobic member of the class Deltaproteobacteria, and proposal of Lujinxingaceae fam. nov.</title>
        <authorList>
            <person name="Li C.-M."/>
        </authorList>
    </citation>
    <scope>NUCLEOTIDE SEQUENCE [LARGE SCALE GENOMIC DNA]</scope>
    <source>
        <strain evidence="4 5">B210</strain>
    </source>
</reference>
<dbReference type="GO" id="GO:0016020">
    <property type="term" value="C:membrane"/>
    <property type="evidence" value="ECO:0007669"/>
    <property type="project" value="UniProtKB-UniRule"/>
</dbReference>
<dbReference type="CDD" id="cd07185">
    <property type="entry name" value="OmpA_C-like"/>
    <property type="match status" value="1"/>
</dbReference>
<dbReference type="EMBL" id="QHKO01000003">
    <property type="protein sequence ID" value="RAL23073.1"/>
    <property type="molecule type" value="Genomic_DNA"/>
</dbReference>
<dbReference type="Pfam" id="PF00691">
    <property type="entry name" value="OmpA"/>
    <property type="match status" value="1"/>
</dbReference>
<dbReference type="AlphaFoldDB" id="A0A328CBC2"/>
<evidence type="ECO:0000256" key="1">
    <source>
        <dbReference type="PROSITE-ProRule" id="PRU00473"/>
    </source>
</evidence>
<dbReference type="Proteomes" id="UP000249169">
    <property type="component" value="Unassembled WGS sequence"/>
</dbReference>
<evidence type="ECO:0000259" key="3">
    <source>
        <dbReference type="PROSITE" id="PS51123"/>
    </source>
</evidence>
<organism evidence="4 5">
    <name type="scientific">Lujinxingia litoralis</name>
    <dbReference type="NCBI Taxonomy" id="2211119"/>
    <lineage>
        <taxon>Bacteria</taxon>
        <taxon>Deltaproteobacteria</taxon>
        <taxon>Bradymonadales</taxon>
        <taxon>Lujinxingiaceae</taxon>
        <taxon>Lujinxingia</taxon>
    </lineage>
</organism>
<keyword evidence="2" id="KW-0175">Coiled coil</keyword>
<proteinExistence type="predicted"/>
<sequence>MKKSLVALLAASLLIGCGVPTDEHEAMLRDMENTKIALATTEREKAEVEEELRGQIETLEARIAKLENDKLALETELSEARGDLDLYESRAGGLEEALEASRTELDELRRARAQTEARLQEYRNLANRLASMVESGQLSVKIREGRMVIELADNILFDSGRTDIKQDGQNALQELAAVLQEVDDRNFLVAGHTDNVPISSGRFSSNWELSTARAVEVVKFLQEQGVNPTNLAAAGYGEFDPIADNEDREMRALNRRIEIILMPNIEELPSVPDDVFQGS</sequence>
<accession>A0A328CBC2</accession>
<feature type="domain" description="OmpA-like" evidence="3">
    <location>
        <begin position="144"/>
        <end position="265"/>
    </location>
</feature>
<protein>
    <submittedName>
        <fullName evidence="4">Chemotaxis protein MotB</fullName>
    </submittedName>
</protein>
<dbReference type="OrthoDB" id="9783110at2"/>
<dbReference type="InterPro" id="IPR036737">
    <property type="entry name" value="OmpA-like_sf"/>
</dbReference>
<name>A0A328CBC2_9DELT</name>
<dbReference type="SUPFAM" id="SSF103088">
    <property type="entry name" value="OmpA-like"/>
    <property type="match status" value="1"/>
</dbReference>
<dbReference type="InterPro" id="IPR006665">
    <property type="entry name" value="OmpA-like"/>
</dbReference>
<evidence type="ECO:0000313" key="5">
    <source>
        <dbReference type="Proteomes" id="UP000249169"/>
    </source>
</evidence>
<feature type="coiled-coil region" evidence="2">
    <location>
        <begin position="31"/>
        <end position="132"/>
    </location>
</feature>
<dbReference type="RefSeq" id="WP_111729601.1">
    <property type="nucleotide sequence ID" value="NZ_QHKO01000003.1"/>
</dbReference>
<keyword evidence="1" id="KW-0472">Membrane</keyword>
<dbReference type="PANTHER" id="PTHR30329">
    <property type="entry name" value="STATOR ELEMENT OF FLAGELLAR MOTOR COMPLEX"/>
    <property type="match status" value="1"/>
</dbReference>
<dbReference type="PROSITE" id="PS51257">
    <property type="entry name" value="PROKAR_LIPOPROTEIN"/>
    <property type="match status" value="1"/>
</dbReference>
<dbReference type="Gene3D" id="3.30.1330.60">
    <property type="entry name" value="OmpA-like domain"/>
    <property type="match status" value="1"/>
</dbReference>
<dbReference type="InterPro" id="IPR050330">
    <property type="entry name" value="Bact_OuterMem_StrucFunc"/>
</dbReference>
<dbReference type="PROSITE" id="PS51123">
    <property type="entry name" value="OMPA_2"/>
    <property type="match status" value="1"/>
</dbReference>
<comment type="caution">
    <text evidence="4">The sequence shown here is derived from an EMBL/GenBank/DDBJ whole genome shotgun (WGS) entry which is preliminary data.</text>
</comment>
<evidence type="ECO:0000313" key="4">
    <source>
        <dbReference type="EMBL" id="RAL23073.1"/>
    </source>
</evidence>
<keyword evidence="5" id="KW-1185">Reference proteome</keyword>
<evidence type="ECO:0000256" key="2">
    <source>
        <dbReference type="SAM" id="Coils"/>
    </source>
</evidence>
<dbReference type="PANTHER" id="PTHR30329:SF21">
    <property type="entry name" value="LIPOPROTEIN YIAD-RELATED"/>
    <property type="match status" value="1"/>
</dbReference>
<gene>
    <name evidence="4" type="ORF">DL240_09310</name>
</gene>